<evidence type="ECO:0000313" key="2">
    <source>
        <dbReference type="Proteomes" id="UP000298030"/>
    </source>
</evidence>
<dbReference type="AlphaFoldDB" id="A0A4Y7TB20"/>
<protein>
    <submittedName>
        <fullName evidence="1">Uncharacterized protein</fullName>
    </submittedName>
</protein>
<sequence length="68" mass="7690">MIQDSPLSSDAAHLLNSCYTHLFRRGSKKVSPSSEPNLAGTHLWRSSYRPQYTIWNLDFSGLITPPEI</sequence>
<dbReference type="Proteomes" id="UP000298030">
    <property type="component" value="Unassembled WGS sequence"/>
</dbReference>
<keyword evidence="2" id="KW-1185">Reference proteome</keyword>
<accession>A0A4Y7TB20</accession>
<evidence type="ECO:0000313" key="1">
    <source>
        <dbReference type="EMBL" id="TEB31365.1"/>
    </source>
</evidence>
<gene>
    <name evidence="1" type="ORF">FA13DRAFT_1732806</name>
</gene>
<proteinExistence type="predicted"/>
<organism evidence="1 2">
    <name type="scientific">Coprinellus micaceus</name>
    <name type="common">Glistening ink-cap mushroom</name>
    <name type="synonym">Coprinus micaceus</name>
    <dbReference type="NCBI Taxonomy" id="71717"/>
    <lineage>
        <taxon>Eukaryota</taxon>
        <taxon>Fungi</taxon>
        <taxon>Dikarya</taxon>
        <taxon>Basidiomycota</taxon>
        <taxon>Agaricomycotina</taxon>
        <taxon>Agaricomycetes</taxon>
        <taxon>Agaricomycetidae</taxon>
        <taxon>Agaricales</taxon>
        <taxon>Agaricineae</taxon>
        <taxon>Psathyrellaceae</taxon>
        <taxon>Coprinellus</taxon>
    </lineage>
</organism>
<dbReference type="EMBL" id="QPFP01000019">
    <property type="protein sequence ID" value="TEB31365.1"/>
    <property type="molecule type" value="Genomic_DNA"/>
</dbReference>
<comment type="caution">
    <text evidence="1">The sequence shown here is derived from an EMBL/GenBank/DDBJ whole genome shotgun (WGS) entry which is preliminary data.</text>
</comment>
<reference evidence="1 2" key="1">
    <citation type="journal article" date="2019" name="Nat. Ecol. Evol.">
        <title>Megaphylogeny resolves global patterns of mushroom evolution.</title>
        <authorList>
            <person name="Varga T."/>
            <person name="Krizsan K."/>
            <person name="Foldi C."/>
            <person name="Dima B."/>
            <person name="Sanchez-Garcia M."/>
            <person name="Sanchez-Ramirez S."/>
            <person name="Szollosi G.J."/>
            <person name="Szarkandi J.G."/>
            <person name="Papp V."/>
            <person name="Albert L."/>
            <person name="Andreopoulos W."/>
            <person name="Angelini C."/>
            <person name="Antonin V."/>
            <person name="Barry K.W."/>
            <person name="Bougher N.L."/>
            <person name="Buchanan P."/>
            <person name="Buyck B."/>
            <person name="Bense V."/>
            <person name="Catcheside P."/>
            <person name="Chovatia M."/>
            <person name="Cooper J."/>
            <person name="Damon W."/>
            <person name="Desjardin D."/>
            <person name="Finy P."/>
            <person name="Geml J."/>
            <person name="Haridas S."/>
            <person name="Hughes K."/>
            <person name="Justo A."/>
            <person name="Karasinski D."/>
            <person name="Kautmanova I."/>
            <person name="Kiss B."/>
            <person name="Kocsube S."/>
            <person name="Kotiranta H."/>
            <person name="LaButti K.M."/>
            <person name="Lechner B.E."/>
            <person name="Liimatainen K."/>
            <person name="Lipzen A."/>
            <person name="Lukacs Z."/>
            <person name="Mihaltcheva S."/>
            <person name="Morgado L.N."/>
            <person name="Niskanen T."/>
            <person name="Noordeloos M.E."/>
            <person name="Ohm R.A."/>
            <person name="Ortiz-Santana B."/>
            <person name="Ovrebo C."/>
            <person name="Racz N."/>
            <person name="Riley R."/>
            <person name="Savchenko A."/>
            <person name="Shiryaev A."/>
            <person name="Soop K."/>
            <person name="Spirin V."/>
            <person name="Szebenyi C."/>
            <person name="Tomsovsky M."/>
            <person name="Tulloss R.E."/>
            <person name="Uehling J."/>
            <person name="Grigoriev I.V."/>
            <person name="Vagvolgyi C."/>
            <person name="Papp T."/>
            <person name="Martin F.M."/>
            <person name="Miettinen O."/>
            <person name="Hibbett D.S."/>
            <person name="Nagy L.G."/>
        </authorList>
    </citation>
    <scope>NUCLEOTIDE SEQUENCE [LARGE SCALE GENOMIC DNA]</scope>
    <source>
        <strain evidence="1 2">FP101781</strain>
    </source>
</reference>
<name>A0A4Y7TB20_COPMI</name>